<organism evidence="1">
    <name type="scientific">Spongospora subterranea</name>
    <dbReference type="NCBI Taxonomy" id="70186"/>
    <lineage>
        <taxon>Eukaryota</taxon>
        <taxon>Sar</taxon>
        <taxon>Rhizaria</taxon>
        <taxon>Endomyxa</taxon>
        <taxon>Phytomyxea</taxon>
        <taxon>Plasmodiophorida</taxon>
        <taxon>Plasmodiophoridae</taxon>
        <taxon>Spongospora</taxon>
    </lineage>
</organism>
<sequence length="124" mass="14080">LPKFVVGASLALRSTKKADPYFCKICCLWYKNSTRHKTLHRKRGDFDRSFPCPAGWPVNIREVRSASATPRLGCESGRIDQHDLQPNISPLRPKLEAHANLNSDYVSTIIKTTISTKRQNTQTR</sequence>
<dbReference type="AlphaFoldDB" id="A0A0H5QVS0"/>
<evidence type="ECO:0000313" key="1">
    <source>
        <dbReference type="EMBL" id="CRZ05822.1"/>
    </source>
</evidence>
<feature type="non-terminal residue" evidence="1">
    <location>
        <position position="1"/>
    </location>
</feature>
<accession>A0A0H5QVS0</accession>
<proteinExistence type="predicted"/>
<protein>
    <submittedName>
        <fullName evidence="1">Uncharacterized protein</fullName>
    </submittedName>
</protein>
<name>A0A0H5QVS0_9EUKA</name>
<reference evidence="1" key="1">
    <citation type="submission" date="2015-04" db="EMBL/GenBank/DDBJ databases">
        <title>The genome sequence of the plant pathogenic Rhizarian Plasmodiophora brassicae reveals insights in its biotrophic life cycle and the origin of chitin synthesis.</title>
        <authorList>
            <person name="Schwelm A."/>
            <person name="Fogelqvist J."/>
            <person name="Knaust A."/>
            <person name="Julke S."/>
            <person name="Lilja T."/>
            <person name="Dhandapani V."/>
            <person name="Bonilla-Rosso G."/>
            <person name="Karlsson M."/>
            <person name="Shevchenko A."/>
            <person name="Choi S.R."/>
            <person name="Kim H.G."/>
            <person name="Park J.Y."/>
            <person name="Lim Y.P."/>
            <person name="Ludwig-Muller J."/>
            <person name="Dixelius C."/>
        </authorList>
    </citation>
    <scope>NUCLEOTIDE SEQUENCE</scope>
    <source>
        <tissue evidence="1">Potato root galls</tissue>
    </source>
</reference>
<dbReference type="EMBL" id="HACM01005380">
    <property type="protein sequence ID" value="CRZ05822.1"/>
    <property type="molecule type" value="Transcribed_RNA"/>
</dbReference>